<dbReference type="Proteomes" id="UP001458946">
    <property type="component" value="Unassembled WGS sequence"/>
</dbReference>
<dbReference type="EMBL" id="BAABRN010000002">
    <property type="protein sequence ID" value="GAA5500622.1"/>
    <property type="molecule type" value="Genomic_DNA"/>
</dbReference>
<keyword evidence="2" id="KW-1185">Reference proteome</keyword>
<gene>
    <name evidence="1" type="ORF">Dxin01_00344</name>
</gene>
<sequence>MFMTATALFLLLTLLAAAVLIVFMLRTGAARPMTVWALAALLPVLAAMTAANAGQAGAERTLQHYAPMPSDVVIHTGGRIYRATLDANDAACLERDLRLNAEHNLLTPQGYIPIRKDSTADGPLPSREVVEALSLRGELNCANFKSLNAGKK</sequence>
<organism evidence="1 2">
    <name type="scientific">Deinococcus xinjiangensis</name>
    <dbReference type="NCBI Taxonomy" id="457454"/>
    <lineage>
        <taxon>Bacteria</taxon>
        <taxon>Thermotogati</taxon>
        <taxon>Deinococcota</taxon>
        <taxon>Deinococci</taxon>
        <taxon>Deinococcales</taxon>
        <taxon>Deinococcaceae</taxon>
        <taxon>Deinococcus</taxon>
    </lineage>
</organism>
<proteinExistence type="predicted"/>
<protein>
    <submittedName>
        <fullName evidence="1">Uncharacterized protein</fullName>
    </submittedName>
</protein>
<reference evidence="1 2" key="1">
    <citation type="submission" date="2024-02" db="EMBL/GenBank/DDBJ databases">
        <title>Deinococcus xinjiangensis NBRC 107630.</title>
        <authorList>
            <person name="Ichikawa N."/>
            <person name="Katano-Makiyama Y."/>
            <person name="Hidaka K."/>
        </authorList>
    </citation>
    <scope>NUCLEOTIDE SEQUENCE [LARGE SCALE GENOMIC DNA]</scope>
    <source>
        <strain evidence="1 2">NBRC 107630</strain>
    </source>
</reference>
<dbReference type="RefSeq" id="WP_353540601.1">
    <property type="nucleotide sequence ID" value="NZ_BAABRN010000002.1"/>
</dbReference>
<evidence type="ECO:0000313" key="1">
    <source>
        <dbReference type="EMBL" id="GAA5500622.1"/>
    </source>
</evidence>
<evidence type="ECO:0000313" key="2">
    <source>
        <dbReference type="Proteomes" id="UP001458946"/>
    </source>
</evidence>
<name>A0ABP9V5S2_9DEIO</name>
<comment type="caution">
    <text evidence="1">The sequence shown here is derived from an EMBL/GenBank/DDBJ whole genome shotgun (WGS) entry which is preliminary data.</text>
</comment>
<accession>A0ABP9V5S2</accession>